<dbReference type="Pfam" id="PF00069">
    <property type="entry name" value="Pkinase"/>
    <property type="match status" value="1"/>
</dbReference>
<dbReference type="EMBL" id="JABERG010000026">
    <property type="protein sequence ID" value="NNH89023.1"/>
    <property type="molecule type" value="Genomic_DNA"/>
</dbReference>
<feature type="domain" description="Protein kinase" evidence="1">
    <location>
        <begin position="14"/>
        <end position="279"/>
    </location>
</feature>
<dbReference type="InterPro" id="IPR000719">
    <property type="entry name" value="Prot_kinase_dom"/>
</dbReference>
<dbReference type="PROSITE" id="PS00108">
    <property type="entry name" value="PROTEIN_KINASE_ST"/>
    <property type="match status" value="1"/>
</dbReference>
<dbReference type="PANTHER" id="PTHR24345">
    <property type="entry name" value="SERINE/THREONINE-PROTEIN KINASE PLK"/>
    <property type="match status" value="1"/>
</dbReference>
<organism evidence="2 3">
    <name type="scientific">Acinetobacter terrae</name>
    <dbReference type="NCBI Taxonomy" id="2731247"/>
    <lineage>
        <taxon>Bacteria</taxon>
        <taxon>Pseudomonadati</taxon>
        <taxon>Pseudomonadota</taxon>
        <taxon>Gammaproteobacteria</taxon>
        <taxon>Moraxellales</taxon>
        <taxon>Moraxellaceae</taxon>
        <taxon>Acinetobacter</taxon>
        <taxon>Acinetobacter Taxon 24</taxon>
    </lineage>
</organism>
<comment type="caution">
    <text evidence="2">The sequence shown here is derived from an EMBL/GenBank/DDBJ whole genome shotgun (WGS) entry which is preliminary data.</text>
</comment>
<keyword evidence="2" id="KW-0808">Transferase</keyword>
<keyword evidence="2" id="KW-0723">Serine/threonine-protein kinase</keyword>
<sequence>MTNLTITDAIVSFKKIKDIGAEGKNSDVFLAKDIHLDSEIVVKQITRQNLSLDKLFTESRILHNVAHTNISPIQYACRDDNFVYITMPYYKKGSLKTVIANETLTLRKIIKYSIDILSGLMHIHSNGLIHFDIKSDNILVSDNDTALIADFGISAYLDPKNGLASIISFYRNTMPPELILTSDGLFDRRFDLYHFGLILYQMCNGLDEYNRQKNSFGTIDAFSRAILKAQFPDRDIFPIHIPTEISKLIKEILSTDVAKRPNDALAVINKLSKIPEEYLDWTYTKDANGTEEWSKIFESKVVKLAKVSGKFEATKTIIDSGKIMNINKYSGALSAEKIREFFIGGG</sequence>
<evidence type="ECO:0000259" key="1">
    <source>
        <dbReference type="PROSITE" id="PS50011"/>
    </source>
</evidence>
<dbReference type="CDD" id="cd14014">
    <property type="entry name" value="STKc_PknB_like"/>
    <property type="match status" value="1"/>
</dbReference>
<dbReference type="InterPro" id="IPR011009">
    <property type="entry name" value="Kinase-like_dom_sf"/>
</dbReference>
<reference evidence="2 3" key="1">
    <citation type="submission" date="2020-04" db="EMBL/GenBank/DDBJ databases">
        <title>Acinetobacter Taxon 24.</title>
        <authorList>
            <person name="Nemec A."/>
            <person name="Radolfova-Krizova L."/>
            <person name="Higgins P.G."/>
            <person name="Spanelova P."/>
        </authorList>
    </citation>
    <scope>NUCLEOTIDE SEQUENCE [LARGE SCALE GENOMIC DNA]</scope>
    <source>
        <strain evidence="2 3">ANC 4279</strain>
    </source>
</reference>
<evidence type="ECO:0000313" key="3">
    <source>
        <dbReference type="Proteomes" id="UP000546536"/>
    </source>
</evidence>
<accession>A0ABX1V5Y9</accession>
<keyword evidence="2" id="KW-0418">Kinase</keyword>
<proteinExistence type="predicted"/>
<name>A0ABX1V5Y9_9GAMM</name>
<dbReference type="SMART" id="SM00220">
    <property type="entry name" value="S_TKc"/>
    <property type="match status" value="1"/>
</dbReference>
<dbReference type="InterPro" id="IPR008271">
    <property type="entry name" value="Ser/Thr_kinase_AS"/>
</dbReference>
<dbReference type="PROSITE" id="PS50011">
    <property type="entry name" value="PROTEIN_KINASE_DOM"/>
    <property type="match status" value="1"/>
</dbReference>
<dbReference type="SUPFAM" id="SSF56112">
    <property type="entry name" value="Protein kinase-like (PK-like)"/>
    <property type="match status" value="1"/>
</dbReference>
<evidence type="ECO:0000313" key="2">
    <source>
        <dbReference type="EMBL" id="NNH89023.1"/>
    </source>
</evidence>
<dbReference type="Gene3D" id="1.10.510.10">
    <property type="entry name" value="Transferase(Phosphotransferase) domain 1"/>
    <property type="match status" value="1"/>
</dbReference>
<dbReference type="RefSeq" id="WP_171545144.1">
    <property type="nucleotide sequence ID" value="NZ_JABERG010000026.1"/>
</dbReference>
<protein>
    <submittedName>
        <fullName evidence="2">Serine/threonine protein kinase</fullName>
    </submittedName>
</protein>
<dbReference type="Proteomes" id="UP000546536">
    <property type="component" value="Unassembled WGS sequence"/>
</dbReference>
<keyword evidence="3" id="KW-1185">Reference proteome</keyword>
<dbReference type="GO" id="GO:0004674">
    <property type="term" value="F:protein serine/threonine kinase activity"/>
    <property type="evidence" value="ECO:0007669"/>
    <property type="project" value="UniProtKB-KW"/>
</dbReference>
<gene>
    <name evidence="2" type="ORF">HLH13_15195</name>
</gene>